<dbReference type="PROSITE" id="PS50206">
    <property type="entry name" value="RHODANESE_3"/>
    <property type="match status" value="1"/>
</dbReference>
<name>A0A4S2JAB3_9HYME</name>
<dbReference type="InterPro" id="IPR001763">
    <property type="entry name" value="Rhodanese-like_dom"/>
</dbReference>
<dbReference type="EMBL" id="QBLH01003899">
    <property type="protein sequence ID" value="TGZ32312.1"/>
    <property type="molecule type" value="Genomic_DNA"/>
</dbReference>
<feature type="region of interest" description="Disordered" evidence="1">
    <location>
        <begin position="214"/>
        <end position="233"/>
    </location>
</feature>
<evidence type="ECO:0000256" key="1">
    <source>
        <dbReference type="SAM" id="MobiDB-lite"/>
    </source>
</evidence>
<dbReference type="SMART" id="SM00450">
    <property type="entry name" value="RHOD"/>
    <property type="match status" value="1"/>
</dbReference>
<evidence type="ECO:0000259" key="2">
    <source>
        <dbReference type="PROSITE" id="PS50206"/>
    </source>
</evidence>
<feature type="domain" description="Rhodanese" evidence="2">
    <location>
        <begin position="111"/>
        <end position="224"/>
    </location>
</feature>
<keyword evidence="4" id="KW-1185">Reference proteome</keyword>
<comment type="caution">
    <text evidence="3">The sequence shown here is derived from an EMBL/GenBank/DDBJ whole genome shotgun (WGS) entry which is preliminary data.</text>
</comment>
<protein>
    <submittedName>
        <fullName evidence="3">Heat shock protein 67B2</fullName>
    </submittedName>
</protein>
<evidence type="ECO:0000313" key="3">
    <source>
        <dbReference type="EMBL" id="TGZ32312.1"/>
    </source>
</evidence>
<organism evidence="3 4">
    <name type="scientific">Temnothorax longispinosus</name>
    <dbReference type="NCBI Taxonomy" id="300112"/>
    <lineage>
        <taxon>Eukaryota</taxon>
        <taxon>Metazoa</taxon>
        <taxon>Ecdysozoa</taxon>
        <taxon>Arthropoda</taxon>
        <taxon>Hexapoda</taxon>
        <taxon>Insecta</taxon>
        <taxon>Pterygota</taxon>
        <taxon>Neoptera</taxon>
        <taxon>Endopterygota</taxon>
        <taxon>Hymenoptera</taxon>
        <taxon>Apocrita</taxon>
        <taxon>Aculeata</taxon>
        <taxon>Formicoidea</taxon>
        <taxon>Formicidae</taxon>
        <taxon>Myrmicinae</taxon>
        <taxon>Temnothorax</taxon>
    </lineage>
</organism>
<dbReference type="PANTHER" id="PTHR44086:SF10">
    <property type="entry name" value="THIOSULFATE SULFURTRANSFERASE_RHODANESE-LIKE DOMAIN-CONTAINING PROTEIN 3"/>
    <property type="match status" value="1"/>
</dbReference>
<proteinExistence type="predicted"/>
<gene>
    <name evidence="3" type="ORF">DBV15_03957</name>
</gene>
<dbReference type="PANTHER" id="PTHR44086">
    <property type="entry name" value="THIOSULFATE SULFURTRANSFERASE RDL2, MITOCHONDRIAL-RELATED"/>
    <property type="match status" value="1"/>
</dbReference>
<dbReference type="SUPFAM" id="SSF52821">
    <property type="entry name" value="Rhodanese/Cell cycle control phosphatase"/>
    <property type="match status" value="1"/>
</dbReference>
<keyword evidence="3" id="KW-0346">Stress response</keyword>
<dbReference type="Pfam" id="PF00581">
    <property type="entry name" value="Rhodanese"/>
    <property type="match status" value="1"/>
</dbReference>
<dbReference type="Gene3D" id="3.40.250.10">
    <property type="entry name" value="Rhodanese-like domain"/>
    <property type="match status" value="1"/>
</dbReference>
<dbReference type="AlphaFoldDB" id="A0A4S2JAB3"/>
<accession>A0A4S2JAB3</accession>
<dbReference type="Proteomes" id="UP000310200">
    <property type="component" value="Unassembled WGS sequence"/>
</dbReference>
<feature type="compositionally biased region" description="Basic and acidic residues" evidence="1">
    <location>
        <begin position="218"/>
        <end position="233"/>
    </location>
</feature>
<dbReference type="STRING" id="300112.A0A4S2JAB3"/>
<evidence type="ECO:0000313" key="4">
    <source>
        <dbReference type="Proteomes" id="UP000310200"/>
    </source>
</evidence>
<sequence>MSYHEQSCITVLSRFSATKKLTFIMYTRFSRRLYQASTSYASSSRSRGNPYVSPLSPRSQRFFEITLNRPSAVIRTLYSSNIFCREKDSAALCENGMALEVNYEQLLEEQKEPNTLIVDIREPSEISETGALPGSIHIPMGDVRNVFENFSEEEFQEKYGKPKPTTDTKIIFSCRSGKRSMSMQQTMQKLGYTQTLYKFIHFAGHITTLEAGWSGKKKVQEEESKQSNSEEKK</sequence>
<reference evidence="3 4" key="1">
    <citation type="journal article" date="2019" name="Philos. Trans. R. Soc. Lond., B, Biol. Sci.">
        <title>Ant behaviour and brain gene expression of defending hosts depend on the ecological success of the intruding social parasite.</title>
        <authorList>
            <person name="Kaur R."/>
            <person name="Stoldt M."/>
            <person name="Jongepier E."/>
            <person name="Feldmeyer B."/>
            <person name="Menzel F."/>
            <person name="Bornberg-Bauer E."/>
            <person name="Foitzik S."/>
        </authorList>
    </citation>
    <scope>NUCLEOTIDE SEQUENCE [LARGE SCALE GENOMIC DNA]</scope>
    <source>
        <tissue evidence="3">Whole body</tissue>
    </source>
</reference>
<dbReference type="InterPro" id="IPR036873">
    <property type="entry name" value="Rhodanese-like_dom_sf"/>
</dbReference>